<dbReference type="InterPro" id="IPR027806">
    <property type="entry name" value="HARBI1_dom"/>
</dbReference>
<evidence type="ECO:0000256" key="6">
    <source>
        <dbReference type="ARBA" id="ARBA00022801"/>
    </source>
</evidence>
<dbReference type="Proteomes" id="UP000475862">
    <property type="component" value="Unassembled WGS sequence"/>
</dbReference>
<protein>
    <recommendedName>
        <fullName evidence="12">DDE Tnp4 domain-containing protein</fullName>
    </recommendedName>
</protein>
<comment type="caution">
    <text evidence="10">The sequence shown here is derived from an EMBL/GenBank/DDBJ whole genome shotgun (WGS) entry which is preliminary data.</text>
</comment>
<dbReference type="InterPro" id="IPR007021">
    <property type="entry name" value="DUF659"/>
</dbReference>
<evidence type="ECO:0000256" key="5">
    <source>
        <dbReference type="ARBA" id="ARBA00022723"/>
    </source>
</evidence>
<dbReference type="InterPro" id="IPR045249">
    <property type="entry name" value="HARBI1-like"/>
</dbReference>
<dbReference type="GO" id="GO:0016787">
    <property type="term" value="F:hydrolase activity"/>
    <property type="evidence" value="ECO:0007669"/>
    <property type="project" value="UniProtKB-KW"/>
</dbReference>
<organism evidence="10 11">
    <name type="scientific">Aphis glycines</name>
    <name type="common">Soybean aphid</name>
    <dbReference type="NCBI Taxonomy" id="307491"/>
    <lineage>
        <taxon>Eukaryota</taxon>
        <taxon>Metazoa</taxon>
        <taxon>Ecdysozoa</taxon>
        <taxon>Arthropoda</taxon>
        <taxon>Hexapoda</taxon>
        <taxon>Insecta</taxon>
        <taxon>Pterygota</taxon>
        <taxon>Neoptera</taxon>
        <taxon>Paraneoptera</taxon>
        <taxon>Hemiptera</taxon>
        <taxon>Sternorrhyncha</taxon>
        <taxon>Aphidomorpha</taxon>
        <taxon>Aphidoidea</taxon>
        <taxon>Aphididae</taxon>
        <taxon>Aphidini</taxon>
        <taxon>Aphis</taxon>
        <taxon>Aphis</taxon>
    </lineage>
</organism>
<feature type="domain" description="DDE Tnp4" evidence="9">
    <location>
        <begin position="591"/>
        <end position="751"/>
    </location>
</feature>
<keyword evidence="6" id="KW-0378">Hydrolase</keyword>
<dbReference type="Pfam" id="PF13359">
    <property type="entry name" value="DDE_Tnp_4"/>
    <property type="match status" value="1"/>
</dbReference>
<keyword evidence="4" id="KW-0540">Nuclease</keyword>
<dbReference type="SUPFAM" id="SSF53098">
    <property type="entry name" value="Ribonuclease H-like"/>
    <property type="match status" value="1"/>
</dbReference>
<dbReference type="InterPro" id="IPR012337">
    <property type="entry name" value="RNaseH-like_sf"/>
</dbReference>
<evidence type="ECO:0000256" key="2">
    <source>
        <dbReference type="ARBA" id="ARBA00004123"/>
    </source>
</evidence>
<dbReference type="Pfam" id="PF04937">
    <property type="entry name" value="DUF659"/>
    <property type="match status" value="1"/>
</dbReference>
<dbReference type="PANTHER" id="PTHR22930">
    <property type="match status" value="1"/>
</dbReference>
<evidence type="ECO:0008006" key="12">
    <source>
        <dbReference type="Google" id="ProtNLM"/>
    </source>
</evidence>
<evidence type="ECO:0000256" key="3">
    <source>
        <dbReference type="ARBA" id="ARBA00006958"/>
    </source>
</evidence>
<reference evidence="10 11" key="1">
    <citation type="submission" date="2019-08" db="EMBL/GenBank/DDBJ databases">
        <title>The genome of the soybean aphid Biotype 1, its phylome, world population structure and adaptation to the North American continent.</title>
        <authorList>
            <person name="Giordano R."/>
            <person name="Donthu R.K."/>
            <person name="Hernandez A.G."/>
            <person name="Wright C.L."/>
            <person name="Zimin A.V."/>
        </authorList>
    </citation>
    <scope>NUCLEOTIDE SEQUENCE [LARGE SCALE GENOMIC DNA]</scope>
    <source>
        <tissue evidence="10">Whole aphids</tissue>
    </source>
</reference>
<name>A0A6G0T1S8_APHGL</name>
<sequence>MNVPSTSRGLIKVSLSSQLNNYVSEFGPEVFSTDGKILYCKICDIKCGSAKRFNVTQHLTTGKHMKLVAQREKNVNIKKAQQHFLTDTKKSCFNKDLCSAMLSANIPLNKLNNESFKSFLVKYTGKIIPAVTTLRKGYVDEIYDETLIKIRNAVIDKKIWVSIDETTDSLGRFVANVIIGTLETDTPGKTFLLNSEVLPKVNNSTIAKLFDDSMHILWPEGVRHNDVLLYLSDAAPYMVKSGNAIKIFYPKVIHVTCIVHGLHRIAEKIRGHYSKVDKIISNVKKIFLKAPSRVIIFKSTAPDLSLPPEPIITRWGTWVKAACYYCDHHETLKSIVNSLDKEEAISIKNAQKYFSDPSLAANLVFIKSNFGFIPDVMTNLEAKNIPLSDAIKLIEDVFFKLNLVPGTVGKMIQEKMNDVLEKNKGYQTLVQISKILSGEETSMVRISENLSLGDLAYFKYAPINSVDVERSFSIFKVLLADNRKSFQFENLKKHLIVQCNNQVEEVESSEEVIIALRFFAAGSYQMDVGENRHASVSQPSVSRIIEEVTNAFSNPAIFNKFVHFPRNFSELDDVRTRFFSKYGLQGVVGVIDCTHIAITPPKKNDELYPEHIYVNRKGYHSINTQLICDVNLRILNVSARWPGFTHDSHIWNESHVKTFMTSLHDRDFTSYFLLGDSGYALRPWLLTPFLNVEANTPEYRFNEVFCRDRSTIERCNGVLKMRFRCLLKDRTLHYSPNKASKIVLACAVLHNLCIEENVPLIDEKVEDDDFGIYQAVDNEEMSQSRQNPELVAGLRFRQNIVNRLFTN</sequence>
<dbReference type="GO" id="GO:0005634">
    <property type="term" value="C:nucleus"/>
    <property type="evidence" value="ECO:0007669"/>
    <property type="project" value="UniProtKB-SubCell"/>
</dbReference>
<dbReference type="EMBL" id="VYZN01000072">
    <property type="protein sequence ID" value="KAE9524154.1"/>
    <property type="molecule type" value="Genomic_DNA"/>
</dbReference>
<comment type="subcellular location">
    <subcellularLocation>
        <location evidence="2">Nucleus</location>
    </subcellularLocation>
</comment>
<evidence type="ECO:0000313" key="10">
    <source>
        <dbReference type="EMBL" id="KAE9524154.1"/>
    </source>
</evidence>
<dbReference type="OrthoDB" id="6623841at2759"/>
<evidence type="ECO:0000259" key="8">
    <source>
        <dbReference type="Pfam" id="PF04937"/>
    </source>
</evidence>
<comment type="cofactor">
    <cofactor evidence="1">
        <name>a divalent metal cation</name>
        <dbReference type="ChEBI" id="CHEBI:60240"/>
    </cofactor>
</comment>
<proteinExistence type="inferred from homology"/>
<evidence type="ECO:0000256" key="7">
    <source>
        <dbReference type="ARBA" id="ARBA00023242"/>
    </source>
</evidence>
<evidence type="ECO:0000313" key="11">
    <source>
        <dbReference type="Proteomes" id="UP000475862"/>
    </source>
</evidence>
<keyword evidence="11" id="KW-1185">Reference proteome</keyword>
<dbReference type="GO" id="GO:0004518">
    <property type="term" value="F:nuclease activity"/>
    <property type="evidence" value="ECO:0007669"/>
    <property type="project" value="UniProtKB-KW"/>
</dbReference>
<evidence type="ECO:0000259" key="9">
    <source>
        <dbReference type="Pfam" id="PF13359"/>
    </source>
</evidence>
<evidence type="ECO:0000256" key="4">
    <source>
        <dbReference type="ARBA" id="ARBA00022722"/>
    </source>
</evidence>
<gene>
    <name evidence="10" type="ORF">AGLY_015519</name>
</gene>
<keyword evidence="7" id="KW-0539">Nucleus</keyword>
<comment type="similarity">
    <text evidence="3">Belongs to the HARBI1 family.</text>
</comment>
<keyword evidence="5" id="KW-0479">Metal-binding</keyword>
<dbReference type="PANTHER" id="PTHR22930:SF289">
    <property type="entry name" value="DDE TNP4 DOMAIN-CONTAINING PROTEIN-RELATED"/>
    <property type="match status" value="1"/>
</dbReference>
<dbReference type="AlphaFoldDB" id="A0A6G0T1S8"/>
<evidence type="ECO:0000256" key="1">
    <source>
        <dbReference type="ARBA" id="ARBA00001968"/>
    </source>
</evidence>
<feature type="domain" description="DUF659" evidence="8">
    <location>
        <begin position="129"/>
        <end position="286"/>
    </location>
</feature>
<accession>A0A6G0T1S8</accession>
<dbReference type="GO" id="GO:0046872">
    <property type="term" value="F:metal ion binding"/>
    <property type="evidence" value="ECO:0007669"/>
    <property type="project" value="UniProtKB-KW"/>
</dbReference>